<dbReference type="InterPro" id="IPR053924">
    <property type="entry name" value="RecX_HTH_2nd"/>
</dbReference>
<organism evidence="10 11">
    <name type="scientific">Angustibacter luteus</name>
    <dbReference type="NCBI Taxonomy" id="658456"/>
    <lineage>
        <taxon>Bacteria</taxon>
        <taxon>Bacillati</taxon>
        <taxon>Actinomycetota</taxon>
        <taxon>Actinomycetes</taxon>
        <taxon>Kineosporiales</taxon>
        <taxon>Kineosporiaceae</taxon>
    </lineage>
</organism>
<dbReference type="Gene3D" id="1.10.10.10">
    <property type="entry name" value="Winged helix-like DNA-binding domain superfamily/Winged helix DNA-binding domain"/>
    <property type="match status" value="3"/>
</dbReference>
<evidence type="ECO:0000256" key="2">
    <source>
        <dbReference type="ARBA" id="ARBA00009695"/>
    </source>
</evidence>
<keyword evidence="4 5" id="KW-0963">Cytoplasm</keyword>
<dbReference type="EMBL" id="JBHSRD010000002">
    <property type="protein sequence ID" value="MFC6005563.1"/>
    <property type="molecule type" value="Genomic_DNA"/>
</dbReference>
<evidence type="ECO:0000259" key="8">
    <source>
        <dbReference type="Pfam" id="PF21981"/>
    </source>
</evidence>
<name>A0ABW1J9I1_9ACTN</name>
<dbReference type="HAMAP" id="MF_01114">
    <property type="entry name" value="RecX"/>
    <property type="match status" value="1"/>
</dbReference>
<dbReference type="InterPro" id="IPR053925">
    <property type="entry name" value="RecX_HTH_3rd"/>
</dbReference>
<dbReference type="RefSeq" id="WP_345716451.1">
    <property type="nucleotide sequence ID" value="NZ_BAABFP010000005.1"/>
</dbReference>
<dbReference type="InterPro" id="IPR003783">
    <property type="entry name" value="Regulatory_RecX"/>
</dbReference>
<accession>A0ABW1J9I1</accession>
<evidence type="ECO:0000256" key="6">
    <source>
        <dbReference type="SAM" id="MobiDB-lite"/>
    </source>
</evidence>
<feature type="domain" description="RecX first three-helical" evidence="9">
    <location>
        <begin position="38"/>
        <end position="76"/>
    </location>
</feature>
<evidence type="ECO:0000256" key="3">
    <source>
        <dbReference type="ARBA" id="ARBA00018111"/>
    </source>
</evidence>
<sequence>MAPSRQARARGGRPGSPSQPTPGGTADETPDADPESVARSIVLRQLTMAPRSRQQLADKLAQRGAPDDVAERVLDRFESVGLVDDAAFADMLIRSQVASRGLGRRGLAHELRRKGVDDETARAALEQVDDDDEAETARALVARKVRATRGLDRDKRMARLAGMLARKGYPSGLTMTVVREALDADAAATGHPERD</sequence>
<dbReference type="Proteomes" id="UP001596189">
    <property type="component" value="Unassembled WGS sequence"/>
</dbReference>
<dbReference type="Pfam" id="PF21982">
    <property type="entry name" value="RecX_HTH1"/>
    <property type="match status" value="1"/>
</dbReference>
<keyword evidence="11" id="KW-1185">Reference proteome</keyword>
<dbReference type="InterPro" id="IPR036388">
    <property type="entry name" value="WH-like_DNA-bd_sf"/>
</dbReference>
<evidence type="ECO:0000313" key="11">
    <source>
        <dbReference type="Proteomes" id="UP001596189"/>
    </source>
</evidence>
<evidence type="ECO:0000259" key="9">
    <source>
        <dbReference type="Pfam" id="PF21982"/>
    </source>
</evidence>
<proteinExistence type="inferred from homology"/>
<dbReference type="InterPro" id="IPR053926">
    <property type="entry name" value="RecX_HTH_1st"/>
</dbReference>
<dbReference type="Pfam" id="PF02631">
    <property type="entry name" value="RecX_HTH2"/>
    <property type="match status" value="1"/>
</dbReference>
<reference evidence="11" key="1">
    <citation type="journal article" date="2019" name="Int. J. Syst. Evol. Microbiol.">
        <title>The Global Catalogue of Microorganisms (GCM) 10K type strain sequencing project: providing services to taxonomists for standard genome sequencing and annotation.</title>
        <authorList>
            <consortium name="The Broad Institute Genomics Platform"/>
            <consortium name="The Broad Institute Genome Sequencing Center for Infectious Disease"/>
            <person name="Wu L."/>
            <person name="Ma J."/>
        </authorList>
    </citation>
    <scope>NUCLEOTIDE SEQUENCE [LARGE SCALE GENOMIC DNA]</scope>
    <source>
        <strain evidence="11">KACC 14249</strain>
    </source>
</reference>
<evidence type="ECO:0000313" key="10">
    <source>
        <dbReference type="EMBL" id="MFC6005563.1"/>
    </source>
</evidence>
<comment type="caution">
    <text evidence="10">The sequence shown here is derived from an EMBL/GenBank/DDBJ whole genome shotgun (WGS) entry which is preliminary data.</text>
</comment>
<evidence type="ECO:0000256" key="4">
    <source>
        <dbReference type="ARBA" id="ARBA00022490"/>
    </source>
</evidence>
<comment type="function">
    <text evidence="5">Modulates RecA activity.</text>
</comment>
<dbReference type="Pfam" id="PF21981">
    <property type="entry name" value="RecX_HTH3"/>
    <property type="match status" value="1"/>
</dbReference>
<evidence type="ECO:0000256" key="1">
    <source>
        <dbReference type="ARBA" id="ARBA00004496"/>
    </source>
</evidence>
<protein>
    <recommendedName>
        <fullName evidence="3 5">Regulatory protein RecX</fullName>
    </recommendedName>
</protein>
<feature type="region of interest" description="Disordered" evidence="6">
    <location>
        <begin position="1"/>
        <end position="37"/>
    </location>
</feature>
<dbReference type="PANTHER" id="PTHR33602:SF1">
    <property type="entry name" value="REGULATORY PROTEIN RECX FAMILY PROTEIN"/>
    <property type="match status" value="1"/>
</dbReference>
<comment type="similarity">
    <text evidence="2 5">Belongs to the RecX family.</text>
</comment>
<comment type="subcellular location">
    <subcellularLocation>
        <location evidence="1 5">Cytoplasm</location>
    </subcellularLocation>
</comment>
<feature type="compositionally biased region" description="Low complexity" evidence="6">
    <location>
        <begin position="15"/>
        <end position="26"/>
    </location>
</feature>
<dbReference type="PANTHER" id="PTHR33602">
    <property type="entry name" value="REGULATORY PROTEIN RECX FAMILY PROTEIN"/>
    <property type="match status" value="1"/>
</dbReference>
<feature type="domain" description="RecX third three-helical" evidence="8">
    <location>
        <begin position="131"/>
        <end position="176"/>
    </location>
</feature>
<feature type="domain" description="RecX second three-helical" evidence="7">
    <location>
        <begin position="84"/>
        <end position="125"/>
    </location>
</feature>
<evidence type="ECO:0000256" key="5">
    <source>
        <dbReference type="HAMAP-Rule" id="MF_01114"/>
    </source>
</evidence>
<gene>
    <name evidence="5" type="primary">recX</name>
    <name evidence="10" type="ORF">ACFQDO_00330</name>
</gene>
<evidence type="ECO:0000259" key="7">
    <source>
        <dbReference type="Pfam" id="PF02631"/>
    </source>
</evidence>